<dbReference type="InterPro" id="IPR009362">
    <property type="entry name" value="YhcG_C"/>
</dbReference>
<name>A0A3E4LSW0_9FIRM</name>
<evidence type="ECO:0000313" key="6">
    <source>
        <dbReference type="Proteomes" id="UP000284902"/>
    </source>
</evidence>
<reference evidence="5 6" key="1">
    <citation type="submission" date="2018-08" db="EMBL/GenBank/DDBJ databases">
        <title>A genome reference for cultivated species of the human gut microbiota.</title>
        <authorList>
            <person name="Zou Y."/>
            <person name="Xue W."/>
            <person name="Luo G."/>
        </authorList>
    </citation>
    <scope>NUCLEOTIDE SEQUENCE [LARGE SCALE GENOMIC DNA]</scope>
    <source>
        <strain evidence="4 6">AM25-1LB</strain>
        <strain evidence="3 5">TF11-7</strain>
    </source>
</reference>
<gene>
    <name evidence="4" type="ORF">DW672_06880</name>
    <name evidence="3" type="ORF">DXD17_06240</name>
</gene>
<evidence type="ECO:0000313" key="5">
    <source>
        <dbReference type="Proteomes" id="UP000260793"/>
    </source>
</evidence>
<dbReference type="Proteomes" id="UP000284902">
    <property type="component" value="Unassembled WGS sequence"/>
</dbReference>
<evidence type="ECO:0000259" key="1">
    <source>
        <dbReference type="Pfam" id="PF06250"/>
    </source>
</evidence>
<dbReference type="InterPro" id="IPR041527">
    <property type="entry name" value="YhcG_N"/>
</dbReference>
<dbReference type="PANTHER" id="PTHR30547">
    <property type="entry name" value="UNCHARACTERIZED PROTEIN YHCG-RELATED"/>
    <property type="match status" value="1"/>
</dbReference>
<comment type="caution">
    <text evidence="3">The sequence shown here is derived from an EMBL/GenBank/DDBJ whole genome shotgun (WGS) entry which is preliminary data.</text>
</comment>
<feature type="domain" description="YhcG N-terminal" evidence="2">
    <location>
        <begin position="18"/>
        <end position="169"/>
    </location>
</feature>
<dbReference type="InterPro" id="IPR011856">
    <property type="entry name" value="tRNA_endonuc-like_dom_sf"/>
</dbReference>
<dbReference type="GO" id="GO:0003676">
    <property type="term" value="F:nucleic acid binding"/>
    <property type="evidence" value="ECO:0007669"/>
    <property type="project" value="InterPro"/>
</dbReference>
<dbReference type="EMBL" id="QSQN01000013">
    <property type="protein sequence ID" value="RGK40568.1"/>
    <property type="molecule type" value="Genomic_DNA"/>
</dbReference>
<evidence type="ECO:0000313" key="3">
    <source>
        <dbReference type="EMBL" id="RGK40568.1"/>
    </source>
</evidence>
<dbReference type="PANTHER" id="PTHR30547:SF0">
    <property type="entry name" value="BLR8175 PROTEIN"/>
    <property type="match status" value="1"/>
</dbReference>
<organism evidence="3 5">
    <name type="scientific">[Ruminococcus] lactaris</name>
    <dbReference type="NCBI Taxonomy" id="46228"/>
    <lineage>
        <taxon>Bacteria</taxon>
        <taxon>Bacillati</taxon>
        <taxon>Bacillota</taxon>
        <taxon>Clostridia</taxon>
        <taxon>Lachnospirales</taxon>
        <taxon>Lachnospiraceae</taxon>
        <taxon>Mediterraneibacter</taxon>
    </lineage>
</organism>
<dbReference type="Pfam" id="PF06250">
    <property type="entry name" value="YhcG_C"/>
    <property type="match status" value="1"/>
</dbReference>
<dbReference type="InterPro" id="IPR053148">
    <property type="entry name" value="PD-DEXK-like_domain"/>
</dbReference>
<dbReference type="AlphaFoldDB" id="A0A3E4LSW0"/>
<protein>
    <submittedName>
        <fullName evidence="3">DUF1016 domain-containing protein</fullName>
    </submittedName>
</protein>
<dbReference type="Gene3D" id="3.40.1350.10">
    <property type="match status" value="1"/>
</dbReference>
<dbReference type="EMBL" id="QRHG01000014">
    <property type="protein sequence ID" value="RHF60831.1"/>
    <property type="molecule type" value="Genomic_DNA"/>
</dbReference>
<accession>A0A3E4LSW0</accession>
<dbReference type="RefSeq" id="WP_117688023.1">
    <property type="nucleotide sequence ID" value="NZ_CAJMJQ010000014.1"/>
</dbReference>
<feature type="domain" description="YhcG PDDEXK nuclease" evidence="1">
    <location>
        <begin position="191"/>
        <end position="343"/>
    </location>
</feature>
<evidence type="ECO:0000313" key="4">
    <source>
        <dbReference type="EMBL" id="RHF60831.1"/>
    </source>
</evidence>
<evidence type="ECO:0000259" key="2">
    <source>
        <dbReference type="Pfam" id="PF17761"/>
    </source>
</evidence>
<dbReference type="Pfam" id="PF17761">
    <property type="entry name" value="DUF1016_N"/>
    <property type="match status" value="1"/>
</dbReference>
<dbReference type="Proteomes" id="UP000260793">
    <property type="component" value="Unassembled WGS sequence"/>
</dbReference>
<proteinExistence type="predicted"/>
<sequence length="355" mass="41257">MSEIIKTNTEYSKWIKEVSLRFRNSQIKAATKVNREMLLFYWSIGHDISENYNEVKYGKSFFKNLSLDLQDALPDVKSFSVTNLKYMKYFYDLYNNSNRQQLVDDSDTRICQQAVDDCIFMIPWGHHIQIINKCKGNLDKALFFVKKTYENNWSRAVLLNFLDTNLYEREGKAITNFEKLLPDIGSDLAREITKDPYNFDFLTLREGYDEKELKDALMDNIQKFLLELGRGFAFVGREYRLVVGDTEQFIDMLFYNIQKHCYVVIEIKTRTFDPGDMGQLGTYIAATDGILRADNDNPTIGLLICKTKDNVLAQYATSAVNVPVGISEYELNNLIPDDYKSSMPTIEEIERELKD</sequence>